<dbReference type="PANTHER" id="PTHR30411">
    <property type="entry name" value="CYTOPLASMIC PROTEIN"/>
    <property type="match status" value="1"/>
</dbReference>
<sequence length="157" mass="17343">MALATTLATCLSSKNSHFDIIRHPYALGSMATAQAAHVPGDRLVKTVLLEDEAGYVVAVMPSTRLLDLSELCERTGRRLTMASEDEVREVFKDCVLGAIPPVGMAYGMRTYIDESLLGQPEVYFEAGDHEELIHMTTEAFLDLMAGAERGQFTRRMM</sequence>
<organism evidence="2 3">
    <name type="scientific">Cupriavidus cauae</name>
    <dbReference type="NCBI Taxonomy" id="2608999"/>
    <lineage>
        <taxon>Bacteria</taxon>
        <taxon>Pseudomonadati</taxon>
        <taxon>Pseudomonadota</taxon>
        <taxon>Betaproteobacteria</taxon>
        <taxon>Burkholderiales</taxon>
        <taxon>Burkholderiaceae</taxon>
        <taxon>Cupriavidus</taxon>
    </lineage>
</organism>
<dbReference type="Gene3D" id="3.90.960.10">
    <property type="entry name" value="YbaK/aminoacyl-tRNA synthetase-associated domain"/>
    <property type="match status" value="1"/>
</dbReference>
<dbReference type="EMBL" id="VWRN01000030">
    <property type="protein sequence ID" value="KAA6125243.1"/>
    <property type="molecule type" value="Genomic_DNA"/>
</dbReference>
<dbReference type="InterPro" id="IPR036754">
    <property type="entry name" value="YbaK/aa-tRNA-synt-asso_dom_sf"/>
</dbReference>
<dbReference type="AlphaFoldDB" id="A0A5M8AP02"/>
<dbReference type="SUPFAM" id="SSF55826">
    <property type="entry name" value="YbaK/ProRS associated domain"/>
    <property type="match status" value="1"/>
</dbReference>
<dbReference type="Proteomes" id="UP000324324">
    <property type="component" value="Unassembled WGS sequence"/>
</dbReference>
<reference evidence="2 3" key="1">
    <citation type="submission" date="2019-09" db="EMBL/GenBank/DDBJ databases">
        <title>Isolation of a novel species in the genus Cupriavidus from patients with sepsis using whole genome sequencing.</title>
        <authorList>
            <person name="Kweon O.J."/>
            <person name="Lee M.-K."/>
        </authorList>
    </citation>
    <scope>NUCLEOTIDE SEQUENCE [LARGE SCALE GENOMIC DNA]</scope>
    <source>
        <strain evidence="2 3">MKL-01</strain>
    </source>
</reference>
<keyword evidence="3" id="KW-1185">Reference proteome</keyword>
<dbReference type="PANTHER" id="PTHR30411:SF9">
    <property type="entry name" value="MULTIFUNCTIONAL SER_THR-TRNA DEACYLASE PROXP-Y"/>
    <property type="match status" value="1"/>
</dbReference>
<evidence type="ECO:0000313" key="2">
    <source>
        <dbReference type="EMBL" id="KAA6125243.1"/>
    </source>
</evidence>
<dbReference type="CDD" id="cd04332">
    <property type="entry name" value="YbaK_like"/>
    <property type="match status" value="1"/>
</dbReference>
<dbReference type="RefSeq" id="WP_149318865.1">
    <property type="nucleotide sequence ID" value="NZ_CP080293.1"/>
</dbReference>
<name>A0A5M8AP02_9BURK</name>
<dbReference type="GO" id="GO:0002161">
    <property type="term" value="F:aminoacyl-tRNA deacylase activity"/>
    <property type="evidence" value="ECO:0007669"/>
    <property type="project" value="InterPro"/>
</dbReference>
<gene>
    <name evidence="2" type="ORF">F1599_10640</name>
</gene>
<protein>
    <submittedName>
        <fullName evidence="2">YbaK/EbsC family protein</fullName>
    </submittedName>
</protein>
<proteinExistence type="predicted"/>
<dbReference type="Pfam" id="PF04073">
    <property type="entry name" value="tRNA_edit"/>
    <property type="match status" value="1"/>
</dbReference>
<evidence type="ECO:0000259" key="1">
    <source>
        <dbReference type="Pfam" id="PF04073"/>
    </source>
</evidence>
<feature type="domain" description="YbaK/aminoacyl-tRNA synthetase-associated" evidence="1">
    <location>
        <begin position="30"/>
        <end position="143"/>
    </location>
</feature>
<evidence type="ECO:0000313" key="3">
    <source>
        <dbReference type="Proteomes" id="UP000324324"/>
    </source>
</evidence>
<dbReference type="InterPro" id="IPR007214">
    <property type="entry name" value="YbaK/aa-tRNA-synth-assoc-dom"/>
</dbReference>
<accession>A0A5M8AP02</accession>
<comment type="caution">
    <text evidence="2">The sequence shown here is derived from an EMBL/GenBank/DDBJ whole genome shotgun (WGS) entry which is preliminary data.</text>
</comment>